<comment type="subcellular location">
    <subcellularLocation>
        <location evidence="1">Cell membrane</location>
        <topology evidence="1">Multi-pass membrane protein</topology>
    </subcellularLocation>
</comment>
<gene>
    <name evidence="9" type="ORF">Val02_68640</name>
</gene>
<dbReference type="GO" id="GO:0005886">
    <property type="term" value="C:plasma membrane"/>
    <property type="evidence" value="ECO:0007669"/>
    <property type="project" value="UniProtKB-SubCell"/>
</dbReference>
<evidence type="ECO:0000256" key="2">
    <source>
        <dbReference type="ARBA" id="ARBA00009773"/>
    </source>
</evidence>
<evidence type="ECO:0000256" key="3">
    <source>
        <dbReference type="ARBA" id="ARBA00022448"/>
    </source>
</evidence>
<evidence type="ECO:0008006" key="11">
    <source>
        <dbReference type="Google" id="ProtNLM"/>
    </source>
</evidence>
<evidence type="ECO:0000256" key="7">
    <source>
        <dbReference type="ARBA" id="ARBA00023136"/>
    </source>
</evidence>
<evidence type="ECO:0000256" key="5">
    <source>
        <dbReference type="ARBA" id="ARBA00022692"/>
    </source>
</evidence>
<dbReference type="InterPro" id="IPR002549">
    <property type="entry name" value="AI-2E-like"/>
</dbReference>
<feature type="transmembrane region" description="Helical" evidence="8">
    <location>
        <begin position="54"/>
        <end position="72"/>
    </location>
</feature>
<proteinExistence type="inferred from homology"/>
<evidence type="ECO:0000256" key="8">
    <source>
        <dbReference type="SAM" id="Phobius"/>
    </source>
</evidence>
<organism evidence="9 10">
    <name type="scientific">Virgisporangium aliadipatigenens</name>
    <dbReference type="NCBI Taxonomy" id="741659"/>
    <lineage>
        <taxon>Bacteria</taxon>
        <taxon>Bacillati</taxon>
        <taxon>Actinomycetota</taxon>
        <taxon>Actinomycetes</taxon>
        <taxon>Micromonosporales</taxon>
        <taxon>Micromonosporaceae</taxon>
        <taxon>Virgisporangium</taxon>
    </lineage>
</organism>
<evidence type="ECO:0000313" key="10">
    <source>
        <dbReference type="Proteomes" id="UP000619260"/>
    </source>
</evidence>
<feature type="transmembrane region" description="Helical" evidence="8">
    <location>
        <begin position="249"/>
        <end position="275"/>
    </location>
</feature>
<sequence>MATEEETERRAEREAEPVGVPRWVRAILIYGAAVLVASGVIWVLTILLGLVTPVVLAIAVALLMAALLQPLVRLLCRLRVPRGLAALIAVLAAVLVVAGTLAIVAVAVTNEAPALAKQATEGVREIRDWLVEGPLGLSQDQLDSLGKQAGERARALGAASLRGAATVLEILGSTLLALVLLFFLLKDGPVMWRFLLRAVPEHSRARADRAGLAGWQTLGGFTRGIVLVAAIDALGIGLGLWIIGVPLAIPLALLTFFASFVPVLGATAAGAVAVLVALAANGFTDALLALGVVLLVQQLEGNLLEPLIMSRALALHPAVVLVGVAAGGLLAGVSGALLATPLIAVAYRVALTWREPAEPLPEEQPRELPLKQD</sequence>
<keyword evidence="3" id="KW-0813">Transport</keyword>
<keyword evidence="6 8" id="KW-1133">Transmembrane helix</keyword>
<dbReference type="GO" id="GO:0055085">
    <property type="term" value="P:transmembrane transport"/>
    <property type="evidence" value="ECO:0007669"/>
    <property type="project" value="TreeGrafter"/>
</dbReference>
<evidence type="ECO:0000256" key="6">
    <source>
        <dbReference type="ARBA" id="ARBA00022989"/>
    </source>
</evidence>
<keyword evidence="4" id="KW-1003">Cell membrane</keyword>
<evidence type="ECO:0000313" key="9">
    <source>
        <dbReference type="EMBL" id="GIJ49978.1"/>
    </source>
</evidence>
<accession>A0A8J4DUE5</accession>
<feature type="transmembrane region" description="Helical" evidence="8">
    <location>
        <begin position="224"/>
        <end position="243"/>
    </location>
</feature>
<keyword evidence="7 8" id="KW-0472">Membrane</keyword>
<evidence type="ECO:0000256" key="1">
    <source>
        <dbReference type="ARBA" id="ARBA00004651"/>
    </source>
</evidence>
<keyword evidence="10" id="KW-1185">Reference proteome</keyword>
<evidence type="ECO:0000256" key="4">
    <source>
        <dbReference type="ARBA" id="ARBA00022475"/>
    </source>
</evidence>
<name>A0A8J4DUE5_9ACTN</name>
<comment type="similarity">
    <text evidence="2">Belongs to the autoinducer-2 exporter (AI-2E) (TC 2.A.86) family.</text>
</comment>
<dbReference type="PANTHER" id="PTHR21716:SF53">
    <property type="entry name" value="PERMEASE PERM-RELATED"/>
    <property type="match status" value="1"/>
</dbReference>
<feature type="transmembrane region" description="Helical" evidence="8">
    <location>
        <begin position="84"/>
        <end position="108"/>
    </location>
</feature>
<feature type="transmembrane region" description="Helical" evidence="8">
    <location>
        <begin position="164"/>
        <end position="185"/>
    </location>
</feature>
<dbReference type="AlphaFoldDB" id="A0A8J4DUE5"/>
<keyword evidence="5 8" id="KW-0812">Transmembrane</keyword>
<dbReference type="Pfam" id="PF01594">
    <property type="entry name" value="AI-2E_transport"/>
    <property type="match status" value="1"/>
</dbReference>
<feature type="transmembrane region" description="Helical" evidence="8">
    <location>
        <begin position="282"/>
        <end position="299"/>
    </location>
</feature>
<comment type="caution">
    <text evidence="9">The sequence shown here is derived from an EMBL/GenBank/DDBJ whole genome shotgun (WGS) entry which is preliminary data.</text>
</comment>
<dbReference type="EMBL" id="BOPF01000032">
    <property type="protein sequence ID" value="GIJ49978.1"/>
    <property type="molecule type" value="Genomic_DNA"/>
</dbReference>
<reference evidence="9" key="1">
    <citation type="submission" date="2021-01" db="EMBL/GenBank/DDBJ databases">
        <title>Whole genome shotgun sequence of Virgisporangium aliadipatigenens NBRC 105644.</title>
        <authorList>
            <person name="Komaki H."/>
            <person name="Tamura T."/>
        </authorList>
    </citation>
    <scope>NUCLEOTIDE SEQUENCE</scope>
    <source>
        <strain evidence="9">NBRC 105644</strain>
    </source>
</reference>
<feature type="transmembrane region" description="Helical" evidence="8">
    <location>
        <begin position="27"/>
        <end position="48"/>
    </location>
</feature>
<dbReference type="RefSeq" id="WP_203903430.1">
    <property type="nucleotide sequence ID" value="NZ_BOPF01000032.1"/>
</dbReference>
<dbReference type="Proteomes" id="UP000619260">
    <property type="component" value="Unassembled WGS sequence"/>
</dbReference>
<dbReference type="PANTHER" id="PTHR21716">
    <property type="entry name" value="TRANSMEMBRANE PROTEIN"/>
    <property type="match status" value="1"/>
</dbReference>
<protein>
    <recommendedName>
        <fullName evidence="11">AI-2E family transporter</fullName>
    </recommendedName>
</protein>
<feature type="transmembrane region" description="Helical" evidence="8">
    <location>
        <begin position="319"/>
        <end position="347"/>
    </location>
</feature>